<sequence>MFTCTESFHVEMSLGQERGLHLLRALYRELRPSVLEPNKHVYQTPAWKYIVKTCRECPPSEPSPETISPALRVGEYYVSALRGTREYLRIHTVYKGKGERSPKDLAEILGFYMPDDPTPDPRKKNHKTNRDDSITNTPNS</sequence>
<reference evidence="4 5" key="1">
    <citation type="submission" date="2015-12" db="EMBL/GenBank/DDBJ databases">
        <title>The genome of Folsomia candida.</title>
        <authorList>
            <person name="Faddeeva A."/>
            <person name="Derks M.F."/>
            <person name="Anvar Y."/>
            <person name="Smit S."/>
            <person name="Van Straalen N."/>
            <person name="Roelofs D."/>
        </authorList>
    </citation>
    <scope>NUCLEOTIDE SEQUENCE [LARGE SCALE GENOMIC DNA]</scope>
    <source>
        <strain evidence="4 5">VU population</strain>
        <tissue evidence="4">Whole body</tissue>
    </source>
</reference>
<evidence type="ECO:0000256" key="2">
    <source>
        <dbReference type="ARBA" id="ARBA00013846"/>
    </source>
</evidence>
<name>A0A226F088_FOLCA</name>
<evidence type="ECO:0000313" key="5">
    <source>
        <dbReference type="Proteomes" id="UP000198287"/>
    </source>
</evidence>
<evidence type="ECO:0000313" key="4">
    <source>
        <dbReference type="EMBL" id="OXA62817.1"/>
    </source>
</evidence>
<dbReference type="OrthoDB" id="551431at2759"/>
<accession>A0A226F088</accession>
<organism evidence="4 5">
    <name type="scientific">Folsomia candida</name>
    <name type="common">Springtail</name>
    <dbReference type="NCBI Taxonomy" id="158441"/>
    <lineage>
        <taxon>Eukaryota</taxon>
        <taxon>Metazoa</taxon>
        <taxon>Ecdysozoa</taxon>
        <taxon>Arthropoda</taxon>
        <taxon>Hexapoda</taxon>
        <taxon>Collembola</taxon>
        <taxon>Entomobryomorpha</taxon>
        <taxon>Isotomoidea</taxon>
        <taxon>Isotomidae</taxon>
        <taxon>Proisotominae</taxon>
        <taxon>Folsomia</taxon>
    </lineage>
</organism>
<dbReference type="AlphaFoldDB" id="A0A226F088"/>
<evidence type="ECO:0000256" key="3">
    <source>
        <dbReference type="SAM" id="MobiDB-lite"/>
    </source>
</evidence>
<feature type="region of interest" description="Disordered" evidence="3">
    <location>
        <begin position="109"/>
        <end position="140"/>
    </location>
</feature>
<evidence type="ECO:0000256" key="1">
    <source>
        <dbReference type="ARBA" id="ARBA00009058"/>
    </source>
</evidence>
<protein>
    <recommendedName>
        <fullName evidence="2">Protein FMC1 homolog</fullName>
    </recommendedName>
</protein>
<comment type="similarity">
    <text evidence="1">Belongs to the FMC1 family.</text>
</comment>
<comment type="caution">
    <text evidence="4">The sequence shown here is derived from an EMBL/GenBank/DDBJ whole genome shotgun (WGS) entry which is preliminary data.</text>
</comment>
<dbReference type="PANTHER" id="PTHR31716">
    <property type="entry name" value="PROTEIN FMC1 HOMOLOG"/>
    <property type="match status" value="1"/>
</dbReference>
<dbReference type="InterPro" id="IPR037667">
    <property type="entry name" value="FMC1_homologue"/>
</dbReference>
<proteinExistence type="inferred from homology"/>
<dbReference type="GO" id="GO:0005739">
    <property type="term" value="C:mitochondrion"/>
    <property type="evidence" value="ECO:0007669"/>
    <property type="project" value="TreeGrafter"/>
</dbReference>
<gene>
    <name evidence="4" type="ORF">Fcan01_02509</name>
</gene>
<keyword evidence="5" id="KW-1185">Reference proteome</keyword>
<dbReference type="EMBL" id="LNIX01000001">
    <property type="protein sequence ID" value="OXA62817.1"/>
    <property type="molecule type" value="Genomic_DNA"/>
</dbReference>
<dbReference type="PANTHER" id="PTHR31716:SF1">
    <property type="entry name" value="PROTEIN FMC1 HOMOLOG"/>
    <property type="match status" value="1"/>
</dbReference>
<dbReference type="Proteomes" id="UP000198287">
    <property type="component" value="Unassembled WGS sequence"/>
</dbReference>